<dbReference type="EMBL" id="CP163443">
    <property type="protein sequence ID" value="XDQ53730.1"/>
    <property type="molecule type" value="Genomic_DNA"/>
</dbReference>
<accession>A0AB39RCX2</accession>
<organism evidence="1">
    <name type="scientific">Streptomyces sp. R41</name>
    <dbReference type="NCBI Taxonomy" id="3238632"/>
    <lineage>
        <taxon>Bacteria</taxon>
        <taxon>Bacillati</taxon>
        <taxon>Actinomycetota</taxon>
        <taxon>Actinomycetes</taxon>
        <taxon>Kitasatosporales</taxon>
        <taxon>Streptomycetaceae</taxon>
        <taxon>Streptomyces</taxon>
    </lineage>
</organism>
<name>A0AB39RCX2_9ACTN</name>
<gene>
    <name evidence="1" type="ORF">AB5J53_19715</name>
</gene>
<reference evidence="1" key="1">
    <citation type="submission" date="2024-07" db="EMBL/GenBank/DDBJ databases">
        <authorList>
            <person name="Yu S.T."/>
        </authorList>
    </citation>
    <scope>NUCLEOTIDE SEQUENCE</scope>
    <source>
        <strain evidence="1">R41</strain>
    </source>
</reference>
<dbReference type="RefSeq" id="WP_369246973.1">
    <property type="nucleotide sequence ID" value="NZ_CP163443.1"/>
</dbReference>
<sequence>MTEPVVEAVVDNEVPPPPTDYGLIVPEDWFRIPLEPDQWKRSIRALVERVFDGQDDAVVLKRQLTKDLCARAEEGYQNGGVELYLSTMSIGPIPLSSSLIVTVIPPGESLGLTVTGKHHAQEVDEVLLPFAGPAVRRRTRTIPEDDDAYGNQLPVTTVDYAVQVPMTAASLLLTFSTSLDPFADAMVELFEAIAKSLRWA</sequence>
<protein>
    <submittedName>
        <fullName evidence="1">Uncharacterized protein</fullName>
    </submittedName>
</protein>
<dbReference type="AlphaFoldDB" id="A0AB39RCX2"/>
<proteinExistence type="predicted"/>
<evidence type="ECO:0000313" key="1">
    <source>
        <dbReference type="EMBL" id="XDQ53730.1"/>
    </source>
</evidence>